<dbReference type="Gene3D" id="1.25.10.10">
    <property type="entry name" value="Leucine-rich Repeat Variant"/>
    <property type="match status" value="2"/>
</dbReference>
<dbReference type="GO" id="GO:0032040">
    <property type="term" value="C:small-subunit processome"/>
    <property type="evidence" value="ECO:0007669"/>
    <property type="project" value="TreeGrafter"/>
</dbReference>
<evidence type="ECO:0000256" key="3">
    <source>
        <dbReference type="ARBA" id="ARBA00011399"/>
    </source>
</evidence>
<dbReference type="InterPro" id="IPR021133">
    <property type="entry name" value="HEAT_type_2"/>
</dbReference>
<gene>
    <name evidence="14" type="ORF">BT63DRAFT_393492</name>
</gene>
<dbReference type="InterPro" id="IPR011989">
    <property type="entry name" value="ARM-like"/>
</dbReference>
<evidence type="ECO:0000313" key="15">
    <source>
        <dbReference type="Proteomes" id="UP000799302"/>
    </source>
</evidence>
<evidence type="ECO:0000256" key="12">
    <source>
        <dbReference type="SAM" id="MobiDB-lite"/>
    </source>
</evidence>
<reference evidence="14" key="1">
    <citation type="journal article" date="2020" name="Stud. Mycol.">
        <title>101 Dothideomycetes genomes: a test case for predicting lifestyles and emergence of pathogens.</title>
        <authorList>
            <person name="Haridas S."/>
            <person name="Albert R."/>
            <person name="Binder M."/>
            <person name="Bloem J."/>
            <person name="Labutti K."/>
            <person name="Salamov A."/>
            <person name="Andreopoulos B."/>
            <person name="Baker S."/>
            <person name="Barry K."/>
            <person name="Bills G."/>
            <person name="Bluhm B."/>
            <person name="Cannon C."/>
            <person name="Castanera R."/>
            <person name="Culley D."/>
            <person name="Daum C."/>
            <person name="Ezra D."/>
            <person name="Gonzalez J."/>
            <person name="Henrissat B."/>
            <person name="Kuo A."/>
            <person name="Liang C."/>
            <person name="Lipzen A."/>
            <person name="Lutzoni F."/>
            <person name="Magnuson J."/>
            <person name="Mondo S."/>
            <person name="Nolan M."/>
            <person name="Ohm R."/>
            <person name="Pangilinan J."/>
            <person name="Park H.-J."/>
            <person name="Ramirez L."/>
            <person name="Alfaro M."/>
            <person name="Sun H."/>
            <person name="Tritt A."/>
            <person name="Yoshinaga Y."/>
            <person name="Zwiers L.-H."/>
            <person name="Turgeon B."/>
            <person name="Goodwin S."/>
            <person name="Spatafora J."/>
            <person name="Crous P."/>
            <person name="Grigoriev I."/>
        </authorList>
    </citation>
    <scope>NUCLEOTIDE SEQUENCE</scope>
    <source>
        <strain evidence="14">CBS 115976</strain>
    </source>
</reference>
<comment type="similarity">
    <text evidence="2 11">Belongs to the HEATR1/UTP10 family.</text>
</comment>
<keyword evidence="7 11" id="KW-0539">Nucleus</keyword>
<feature type="region of interest" description="Disordered" evidence="12">
    <location>
        <begin position="867"/>
        <end position="897"/>
    </location>
</feature>
<dbReference type="SMART" id="SM01036">
    <property type="entry name" value="BP28CT"/>
    <property type="match status" value="1"/>
</dbReference>
<dbReference type="GO" id="GO:0045943">
    <property type="term" value="P:positive regulation of transcription by RNA polymerase I"/>
    <property type="evidence" value="ECO:0007669"/>
    <property type="project" value="TreeGrafter"/>
</dbReference>
<dbReference type="PANTHER" id="PTHR13457:SF1">
    <property type="entry name" value="HEAT REPEAT-CONTAINING PROTEIN 1"/>
    <property type="match status" value="1"/>
</dbReference>
<evidence type="ECO:0000256" key="7">
    <source>
        <dbReference type="ARBA" id="ARBA00023242"/>
    </source>
</evidence>
<evidence type="ECO:0000256" key="2">
    <source>
        <dbReference type="ARBA" id="ARBA00010559"/>
    </source>
</evidence>
<dbReference type="OrthoDB" id="31183at2759"/>
<keyword evidence="15" id="KW-1185">Reference proteome</keyword>
<dbReference type="GO" id="GO:0034455">
    <property type="term" value="C:t-UTP complex"/>
    <property type="evidence" value="ECO:0007669"/>
    <property type="project" value="TreeGrafter"/>
</dbReference>
<dbReference type="InterPro" id="IPR040191">
    <property type="entry name" value="UTP10"/>
</dbReference>
<protein>
    <recommendedName>
        <fullName evidence="4 11">U3 small nucleolar RNA-associated protein 10</fullName>
    </recommendedName>
</protein>
<dbReference type="PROSITE" id="PS50077">
    <property type="entry name" value="HEAT_REPEAT"/>
    <property type="match status" value="1"/>
</dbReference>
<keyword evidence="5 11" id="KW-0690">Ribosome biogenesis</keyword>
<dbReference type="GO" id="GO:0030686">
    <property type="term" value="C:90S preribosome"/>
    <property type="evidence" value="ECO:0007669"/>
    <property type="project" value="TreeGrafter"/>
</dbReference>
<evidence type="ECO:0000313" key="14">
    <source>
        <dbReference type="EMBL" id="KAF2663676.1"/>
    </source>
</evidence>
<dbReference type="InterPro" id="IPR056473">
    <property type="entry name" value="HEAT_Utp10/HEAT1"/>
</dbReference>
<evidence type="ECO:0000256" key="9">
    <source>
        <dbReference type="ARBA" id="ARBA00025076"/>
    </source>
</evidence>
<dbReference type="Pfam" id="PF12397">
    <property type="entry name" value="U3snoRNP10"/>
    <property type="match status" value="1"/>
</dbReference>
<feature type="repeat" description="HEAT" evidence="10">
    <location>
        <begin position="586"/>
        <end position="623"/>
    </location>
</feature>
<dbReference type="InterPro" id="IPR016024">
    <property type="entry name" value="ARM-type_fold"/>
</dbReference>
<dbReference type="GO" id="GO:0030515">
    <property type="term" value="F:snoRNA binding"/>
    <property type="evidence" value="ECO:0007669"/>
    <property type="project" value="TreeGrafter"/>
</dbReference>
<dbReference type="Proteomes" id="UP000799302">
    <property type="component" value="Unassembled WGS sequence"/>
</dbReference>
<evidence type="ECO:0000256" key="8">
    <source>
        <dbReference type="ARBA" id="ARBA00023274"/>
    </source>
</evidence>
<evidence type="ECO:0000256" key="5">
    <source>
        <dbReference type="ARBA" id="ARBA00022517"/>
    </source>
</evidence>
<evidence type="ECO:0000256" key="4">
    <source>
        <dbReference type="ARBA" id="ARBA00015399"/>
    </source>
</evidence>
<dbReference type="InterPro" id="IPR022125">
    <property type="entry name" value="U3snoRNP10_N"/>
</dbReference>
<dbReference type="GO" id="GO:0000462">
    <property type="term" value="P:maturation of SSU-rRNA from tricistronic rRNA transcript (SSU-rRNA, 5.8S rRNA, LSU-rRNA)"/>
    <property type="evidence" value="ECO:0007669"/>
    <property type="project" value="TreeGrafter"/>
</dbReference>
<evidence type="ECO:0000256" key="11">
    <source>
        <dbReference type="RuleBase" id="RU367065"/>
    </source>
</evidence>
<evidence type="ECO:0000256" key="6">
    <source>
        <dbReference type="ARBA" id="ARBA00022552"/>
    </source>
</evidence>
<organism evidence="14 15">
    <name type="scientific">Microthyrium microscopicum</name>
    <dbReference type="NCBI Taxonomy" id="703497"/>
    <lineage>
        <taxon>Eukaryota</taxon>
        <taxon>Fungi</taxon>
        <taxon>Dikarya</taxon>
        <taxon>Ascomycota</taxon>
        <taxon>Pezizomycotina</taxon>
        <taxon>Dothideomycetes</taxon>
        <taxon>Dothideomycetes incertae sedis</taxon>
        <taxon>Microthyriales</taxon>
        <taxon>Microthyriaceae</taxon>
        <taxon>Microthyrium</taxon>
    </lineage>
</organism>
<keyword evidence="6 11" id="KW-0698">rRNA processing</keyword>
<name>A0A6A6TW27_9PEZI</name>
<comment type="function">
    <text evidence="9">Involved in nucleolar processing of pre-18S ribosomal RNA. Involved in ribosome biosynthesis.</text>
</comment>
<sequence>MASALQKQLAAIAAKSTHQLDLKAQRAAHGKSLLFDPKHAVTQNFDSLYQICLEGFSDLCMLDPRFIPFSNNIFSEQSIDEEREQMTATQNEELNSVLQAFLGLVSSSLLLKPGQKAIEWTIRRFRVHEYNTEDLILCFLPYHTTHLFVKLLSILPQNIPQTCKFIQPYISSLSSPPIRAISYSATNTPAFFSLLNQHILRIARAKCHSSALLSFWSSIATQAVEGMLTGAQSGIATIRKERTENALLQIIPVLNDALAIKGIPELDIAVFMIIIILAARADMNDETVDSLMEAVTMNWDKTTANLRFICLAALAQERHSKKLSKPVAKRLVAVDGLFDGLSDISTTYRASKLIQGLMLRCIDRLKKPGGQKEFGIIRKGFESKLLSQKEYQKVLQSLITVVLLWNYKNLAQPEELDWNALQDVGEFFNSITLPIDLSDSQKQDLQKLELLLQVSIIPEDVEPEQSALPSVEPERPATPMEIDFEGTILESDISGVSFLDGPHSSGFNKIASLFGQAARNSVDLHSFIEQGILRKNGAQTGDTRYVTLLVRIACSERPVSVRSTALKLLADELDALFTAEWNCQVILPYLISGLADQSAQIRRGAAQCIVKFSKPTDNQPKAQIWGDNKIYSEGSATKLSQEHTLTLVKSILSPKLEECILSAETIFAVFTSSLSSTDSKKTNSSHSEPHAISKLARADICDFLAGHAALTGIMSVKSQLVVLLNSLGKAALNAQSTIILPFIKRWSTLSPANVELACNGQGVKLETINQHLLQSITHRDAASLQYLAELVLTPKDRQDLIAPSHARLIELWTTLDIHMRQAVLIEFTTISLRPRNSKLDNAPEQAKTSLRNLPLTSDDLGFLLSSLPKATNMPAGPAAKRRRTSQTRSSRPEQAPKETIEALRGYNLVLELVDSCQPAQHPQLLGPLFEVLNELQVFSSQTNNALIYLKSSTINSLFAIVDKLKNTKEVPKDKTAIRTDLVVDTIRTTSNIQLQNEALLLVSCLAVWIPEVVLHSVMPIFTLMGTTILRQGDDYSAHVIDQTVSRVVPPLVASLKKRSREVVSGVSDLLVSFTAAFEHIPSHRRLVLFQHVVEALGPKDCLFAVVCMILNQHRSDFSARQFVIDLVNQFDAEIQLGMLIQSVDLIADIFRPRRSMSEVVLNIKEKKEMVDQITAQNLIEALSELLTSSVVRSKIAESFDFGSTDSEAQQKRFTQLMSGAIGLMQLFKGKTCEGASKELLSSVFRVLPVSELIGCAKMLLSTSTEEVRIILIQSASSQVNSSRLSDQKAATAFLEFIPDLSQVISQAKSVQEKSSSISCIHQIAKLFGKLDSSQVLSAVSVILGDTCIGSGELSLQVQCLSALASMIKALKEDMLPHITSILTITDNLLQNDLQSDQPSSELHDMAFTVINAVGDTLPFLLTGRQLDSAIHLAQLSSNKPTDQPTSTRDHFYQIVAERVDPAEAFAAIERNFEWTLNNQGFDAIVDYYKLVKGAISAHSKSNIIKNATVLLKFVKQAMNIRALKAADDDNLIISATEAEDLELLIIDVALSLVLKLNDAIFRPFFIQLVDWAVFQPTQMKPASVARATTLFHFLKALLFRLKGLMTGYMSYVLEFISNLLQSDLTVDELKQALLVAMLGSARQSFDCDEDEFWQSPSHFTAIAKPLLSLLGQKLGAITNDSVIPAITSFAVAAASNDHLKVLNTDILHMFRAESPFTRLAAVKCQHSLTEELGEEWLAHLPEMLPFMTEMLEDDDEKVERETRSWIRSVEKIMGESLDNMLQ</sequence>
<dbReference type="Pfam" id="PF08146">
    <property type="entry name" value="BP28CT"/>
    <property type="match status" value="1"/>
</dbReference>
<evidence type="ECO:0000259" key="13">
    <source>
        <dbReference type="SMART" id="SM01036"/>
    </source>
</evidence>
<accession>A0A6A6TW27</accession>
<dbReference type="InterPro" id="IPR012954">
    <property type="entry name" value="BP28_C_dom"/>
</dbReference>
<feature type="domain" description="BP28 C-terminal" evidence="13">
    <location>
        <begin position="1500"/>
        <end position="1652"/>
    </location>
</feature>
<comment type="subcellular location">
    <subcellularLocation>
        <location evidence="1 11">Nucleus</location>
        <location evidence="1 11">Nucleolus</location>
    </subcellularLocation>
</comment>
<dbReference type="PANTHER" id="PTHR13457">
    <property type="entry name" value="BAP28"/>
    <property type="match status" value="1"/>
</dbReference>
<evidence type="ECO:0000256" key="10">
    <source>
        <dbReference type="PROSITE-ProRule" id="PRU00103"/>
    </source>
</evidence>
<comment type="subunit">
    <text evidence="3 11">Component of the ribosomal small subunit (SSU) processome.</text>
</comment>
<proteinExistence type="inferred from homology"/>
<dbReference type="EMBL" id="MU004244">
    <property type="protein sequence ID" value="KAF2663676.1"/>
    <property type="molecule type" value="Genomic_DNA"/>
</dbReference>
<dbReference type="Pfam" id="PF23243">
    <property type="entry name" value="HEAT_HEATR1"/>
    <property type="match status" value="1"/>
</dbReference>
<evidence type="ECO:0000256" key="1">
    <source>
        <dbReference type="ARBA" id="ARBA00004604"/>
    </source>
</evidence>
<keyword evidence="8 11" id="KW-0687">Ribonucleoprotein</keyword>
<dbReference type="SUPFAM" id="SSF48371">
    <property type="entry name" value="ARM repeat"/>
    <property type="match status" value="1"/>
</dbReference>